<keyword evidence="1" id="KW-0472">Membrane</keyword>
<dbReference type="OrthoDB" id="4586224at2759"/>
<keyword evidence="1" id="KW-1133">Transmembrane helix</keyword>
<organism evidence="2 3">
    <name type="scientific">Ophiobolus disseminans</name>
    <dbReference type="NCBI Taxonomy" id="1469910"/>
    <lineage>
        <taxon>Eukaryota</taxon>
        <taxon>Fungi</taxon>
        <taxon>Dikarya</taxon>
        <taxon>Ascomycota</taxon>
        <taxon>Pezizomycotina</taxon>
        <taxon>Dothideomycetes</taxon>
        <taxon>Pleosporomycetidae</taxon>
        <taxon>Pleosporales</taxon>
        <taxon>Pleosporineae</taxon>
        <taxon>Phaeosphaeriaceae</taxon>
        <taxon>Ophiobolus</taxon>
    </lineage>
</organism>
<gene>
    <name evidence="2" type="ORF">CC86DRAFT_408479</name>
</gene>
<feature type="transmembrane region" description="Helical" evidence="1">
    <location>
        <begin position="186"/>
        <end position="210"/>
    </location>
</feature>
<name>A0A6A6ZTK9_9PLEO</name>
<dbReference type="AlphaFoldDB" id="A0A6A6ZTK9"/>
<keyword evidence="1" id="KW-0812">Transmembrane</keyword>
<evidence type="ECO:0000256" key="1">
    <source>
        <dbReference type="SAM" id="Phobius"/>
    </source>
</evidence>
<dbReference type="EMBL" id="MU006230">
    <property type="protein sequence ID" value="KAF2824401.1"/>
    <property type="molecule type" value="Genomic_DNA"/>
</dbReference>
<sequence>MASDYCAFLNATSYWQNATLPTPKLNPTERPRFFFTYQSSKITFSEWIWLLTLAFAPLLAHIFVGGPQIVILSPRKPSWLNIACLYNPTTIVWRYYSIAVRRATATNWSPYDAALANSAFWTGQSWDGSLGIAHDAGPSCIRMGKKGRVSLMSKSAAQTLIVALQGAQTVTDLAQNYKQGDSGEEVAVPTIFAFITLIGLYRLLVAPWLVDDFSFADYDSDTDPFASSTTLSETFYQDAKLPTTSEHPQNWRIWSLRILFFAPLTVQFILTLLLFVPFAGKGLIYTTTCTVLVTFTTYLAFSMLCITTWQLICKQDTHVVLPAVNCAWFQAYTLSIYAGFLALLVLASLETRRTFCGVYTTFPKGLDLDALLCKKISYI</sequence>
<feature type="transmembrane region" description="Helical" evidence="1">
    <location>
        <begin position="283"/>
        <end position="309"/>
    </location>
</feature>
<dbReference type="Proteomes" id="UP000799424">
    <property type="component" value="Unassembled WGS sequence"/>
</dbReference>
<evidence type="ECO:0008006" key="4">
    <source>
        <dbReference type="Google" id="ProtNLM"/>
    </source>
</evidence>
<evidence type="ECO:0000313" key="3">
    <source>
        <dbReference type="Proteomes" id="UP000799424"/>
    </source>
</evidence>
<feature type="transmembrane region" description="Helical" evidence="1">
    <location>
        <begin position="254"/>
        <end position="276"/>
    </location>
</feature>
<evidence type="ECO:0000313" key="2">
    <source>
        <dbReference type="EMBL" id="KAF2824401.1"/>
    </source>
</evidence>
<protein>
    <recommendedName>
        <fullName evidence="4">Integral membrane protein</fullName>
    </recommendedName>
</protein>
<feature type="transmembrane region" description="Helical" evidence="1">
    <location>
        <begin position="47"/>
        <end position="72"/>
    </location>
</feature>
<proteinExistence type="predicted"/>
<feature type="transmembrane region" description="Helical" evidence="1">
    <location>
        <begin position="329"/>
        <end position="349"/>
    </location>
</feature>
<reference evidence="2" key="1">
    <citation type="journal article" date="2020" name="Stud. Mycol.">
        <title>101 Dothideomycetes genomes: a test case for predicting lifestyles and emergence of pathogens.</title>
        <authorList>
            <person name="Haridas S."/>
            <person name="Albert R."/>
            <person name="Binder M."/>
            <person name="Bloem J."/>
            <person name="Labutti K."/>
            <person name="Salamov A."/>
            <person name="Andreopoulos B."/>
            <person name="Baker S."/>
            <person name="Barry K."/>
            <person name="Bills G."/>
            <person name="Bluhm B."/>
            <person name="Cannon C."/>
            <person name="Castanera R."/>
            <person name="Culley D."/>
            <person name="Daum C."/>
            <person name="Ezra D."/>
            <person name="Gonzalez J."/>
            <person name="Henrissat B."/>
            <person name="Kuo A."/>
            <person name="Liang C."/>
            <person name="Lipzen A."/>
            <person name="Lutzoni F."/>
            <person name="Magnuson J."/>
            <person name="Mondo S."/>
            <person name="Nolan M."/>
            <person name="Ohm R."/>
            <person name="Pangilinan J."/>
            <person name="Park H.-J."/>
            <person name="Ramirez L."/>
            <person name="Alfaro M."/>
            <person name="Sun H."/>
            <person name="Tritt A."/>
            <person name="Yoshinaga Y."/>
            <person name="Zwiers L.-H."/>
            <person name="Turgeon B."/>
            <person name="Goodwin S."/>
            <person name="Spatafora J."/>
            <person name="Crous P."/>
            <person name="Grigoriev I."/>
        </authorList>
    </citation>
    <scope>NUCLEOTIDE SEQUENCE</scope>
    <source>
        <strain evidence="2">CBS 113818</strain>
    </source>
</reference>
<accession>A0A6A6ZTK9</accession>
<keyword evidence="3" id="KW-1185">Reference proteome</keyword>